<dbReference type="InterPro" id="IPR040059">
    <property type="entry name" value="PUM3"/>
</dbReference>
<dbReference type="GO" id="GO:0006417">
    <property type="term" value="P:regulation of translation"/>
    <property type="evidence" value="ECO:0007669"/>
    <property type="project" value="TreeGrafter"/>
</dbReference>
<feature type="region of interest" description="Disordered" evidence="3">
    <location>
        <begin position="540"/>
        <end position="565"/>
    </location>
</feature>
<keyword evidence="6" id="KW-1185">Reference proteome</keyword>
<feature type="compositionally biased region" description="Basic and acidic residues" evidence="3">
    <location>
        <begin position="547"/>
        <end position="565"/>
    </location>
</feature>
<evidence type="ECO:0000313" key="5">
    <source>
        <dbReference type="EnsemblMetazoa" id="GAUT005298-PA"/>
    </source>
</evidence>
<dbReference type="InterPro" id="IPR033133">
    <property type="entry name" value="PUM-HD"/>
</dbReference>
<dbReference type="STRING" id="7395.A0A1A9UHS6"/>
<dbReference type="InterPro" id="IPR012959">
    <property type="entry name" value="CPL_dom"/>
</dbReference>
<sequence>MIKVEKRYFDEAINGDEFPEKKVLKFDQESGITIKKRKITDYTEHSKSASKIKTSKHIINKLRPSKKLANNHYEPAREEKTDWRKFKQEKKELKLKRKKVKDSYEICVEAKKIYEKLNNRRTENKAELVEKLYNLFIANDILNKMVMAHDSSRIIQSMLKHATPSLREELSNRLLLWVADMAVSKYAHHCVLRIFNYGSPTIKTKLVDALMGSIVKLACHSISSKILDLVYLTAANPKQKAYMRQEFYGDLYKKSKDDSIITLADAYKDADNMKASILGAVKSNLEHVINKKLIDNSLLHAVLLEYLKECDEDKMEEIVTMCTTIVPLILTTKDGCQAAIMCFYKSSTKNRRAILKSIKEHLVKICTHEHGHIFAITVLNALDDTKALKKVMYDTLHSHLETLMATQGGRRVIEWFVTPGDTNCFHPAFIAEIEEGLKYSKKDKETRRKEILEQIEEPLAISITKNAEFWLSNKHIGLVTARILEKLSYTNFLKVAICLTKVIADSTWMVNAPVELKDKSKKSIDTEEIIEESTKRLQRRKLHKMKSSFEEGKGNPEKEAAHTASIENEREKPLVNMWGIEEAGLHIVLKKILKNDKERSTKNPGGETFGSLLIKELTAETLQKWITINRACFILLNVVENNSEETKTHVQSVLKPHRILLEQQKTNGAQFLKKKLF</sequence>
<dbReference type="VEuPathDB" id="VectorBase:GAUT005298"/>
<evidence type="ECO:0000259" key="4">
    <source>
        <dbReference type="PROSITE" id="PS50303"/>
    </source>
</evidence>
<organism evidence="5 6">
    <name type="scientific">Glossina austeni</name>
    <name type="common">Savannah tsetse fly</name>
    <dbReference type="NCBI Taxonomy" id="7395"/>
    <lineage>
        <taxon>Eukaryota</taxon>
        <taxon>Metazoa</taxon>
        <taxon>Ecdysozoa</taxon>
        <taxon>Arthropoda</taxon>
        <taxon>Hexapoda</taxon>
        <taxon>Insecta</taxon>
        <taxon>Pterygota</taxon>
        <taxon>Neoptera</taxon>
        <taxon>Endopterygota</taxon>
        <taxon>Diptera</taxon>
        <taxon>Brachycera</taxon>
        <taxon>Muscomorpha</taxon>
        <taxon>Hippoboscoidea</taxon>
        <taxon>Glossinidae</taxon>
        <taxon>Glossina</taxon>
    </lineage>
</organism>
<name>A0A1A9UHS6_GLOAU</name>
<dbReference type="InterPro" id="IPR011989">
    <property type="entry name" value="ARM-like"/>
</dbReference>
<feature type="domain" description="PUM-HD" evidence="4">
    <location>
        <begin position="109"/>
        <end position="459"/>
    </location>
</feature>
<accession>A0A1A9UHS6</accession>
<protein>
    <recommendedName>
        <fullName evidence="4">PUM-HD domain-containing protein</fullName>
    </recommendedName>
</protein>
<dbReference type="Pfam" id="PF08144">
    <property type="entry name" value="CPL"/>
    <property type="match status" value="1"/>
</dbReference>
<dbReference type="PROSITE" id="PS50303">
    <property type="entry name" value="PUM_HD"/>
    <property type="match status" value="1"/>
</dbReference>
<dbReference type="InterPro" id="IPR001313">
    <property type="entry name" value="Pumilio_RNA-bd_rpt"/>
</dbReference>
<proteinExistence type="predicted"/>
<dbReference type="PANTHER" id="PTHR13389:SF0">
    <property type="entry name" value="PUMILIO HOMOLOG 3"/>
    <property type="match status" value="1"/>
</dbReference>
<dbReference type="Proteomes" id="UP000078200">
    <property type="component" value="Unassembled WGS sequence"/>
</dbReference>
<dbReference type="GO" id="GO:0003729">
    <property type="term" value="F:mRNA binding"/>
    <property type="evidence" value="ECO:0007669"/>
    <property type="project" value="TreeGrafter"/>
</dbReference>
<dbReference type="Gene3D" id="1.25.10.10">
    <property type="entry name" value="Leucine-rich Repeat Variant"/>
    <property type="match status" value="1"/>
</dbReference>
<keyword evidence="2" id="KW-0694">RNA-binding</keyword>
<dbReference type="InterPro" id="IPR016024">
    <property type="entry name" value="ARM-type_fold"/>
</dbReference>
<dbReference type="SMART" id="SM00025">
    <property type="entry name" value="Pumilio"/>
    <property type="match status" value="4"/>
</dbReference>
<dbReference type="PANTHER" id="PTHR13389">
    <property type="entry name" value="PUMILIO HOMOLOG 3"/>
    <property type="match status" value="1"/>
</dbReference>
<dbReference type="AlphaFoldDB" id="A0A1A9UHS6"/>
<dbReference type="EnsemblMetazoa" id="GAUT005298-RA">
    <property type="protein sequence ID" value="GAUT005298-PA"/>
    <property type="gene ID" value="GAUT005298"/>
</dbReference>
<evidence type="ECO:0000256" key="1">
    <source>
        <dbReference type="ARBA" id="ARBA00022737"/>
    </source>
</evidence>
<dbReference type="SUPFAM" id="SSF48371">
    <property type="entry name" value="ARM repeat"/>
    <property type="match status" value="1"/>
</dbReference>
<evidence type="ECO:0000256" key="3">
    <source>
        <dbReference type="SAM" id="MobiDB-lite"/>
    </source>
</evidence>
<reference evidence="5" key="1">
    <citation type="submission" date="2020-05" db="UniProtKB">
        <authorList>
            <consortium name="EnsemblMetazoa"/>
        </authorList>
    </citation>
    <scope>IDENTIFICATION</scope>
    <source>
        <strain evidence="5">TTRI</strain>
    </source>
</reference>
<dbReference type="GO" id="GO:0005730">
    <property type="term" value="C:nucleolus"/>
    <property type="evidence" value="ECO:0007669"/>
    <property type="project" value="TreeGrafter"/>
</dbReference>
<evidence type="ECO:0000313" key="6">
    <source>
        <dbReference type="Proteomes" id="UP000078200"/>
    </source>
</evidence>
<keyword evidence="1" id="KW-0677">Repeat</keyword>
<evidence type="ECO:0000256" key="2">
    <source>
        <dbReference type="ARBA" id="ARBA00022884"/>
    </source>
</evidence>